<dbReference type="PANTHER" id="PTHR43418:SF4">
    <property type="entry name" value="MULTIFUNCTIONAL TRYPTOPHAN BIOSYNTHESIS PROTEIN"/>
    <property type="match status" value="1"/>
</dbReference>
<dbReference type="PANTHER" id="PTHR43418">
    <property type="entry name" value="MULTIFUNCTIONAL TRYPTOPHAN BIOSYNTHESIS PROTEIN-RELATED"/>
    <property type="match status" value="1"/>
</dbReference>
<dbReference type="InterPro" id="IPR006221">
    <property type="entry name" value="TrpG/PapA_dom"/>
</dbReference>
<dbReference type="Proteomes" id="UP000012040">
    <property type="component" value="Chromosome"/>
</dbReference>
<dbReference type="PATRIC" id="fig|1184267.3.peg.2200"/>
<dbReference type="CDD" id="cd01743">
    <property type="entry name" value="GATase1_Anthranilate_Synthase"/>
    <property type="match status" value="1"/>
</dbReference>
<dbReference type="KEGG" id="bex:A11Q_2173"/>
<dbReference type="InterPro" id="IPR050472">
    <property type="entry name" value="Anth_synth/Amidotransfase"/>
</dbReference>
<dbReference type="Gene3D" id="3.40.50.880">
    <property type="match status" value="1"/>
</dbReference>
<keyword evidence="1" id="KW-0315">Glutamine amidotransferase</keyword>
<keyword evidence="4" id="KW-1185">Reference proteome</keyword>
<dbReference type="GO" id="GO:0004049">
    <property type="term" value="F:anthranilate synthase activity"/>
    <property type="evidence" value="ECO:0007669"/>
    <property type="project" value="TreeGrafter"/>
</dbReference>
<dbReference type="InterPro" id="IPR029062">
    <property type="entry name" value="Class_I_gatase-like"/>
</dbReference>
<dbReference type="AlphaFoldDB" id="M4VT53"/>
<dbReference type="EMBL" id="CP003537">
    <property type="protein sequence ID" value="AGH96389.1"/>
    <property type="molecule type" value="Genomic_DNA"/>
</dbReference>
<dbReference type="eggNOG" id="COG0512">
    <property type="taxonomic scope" value="Bacteria"/>
</dbReference>
<sequence>MKSILIDHDDSFTYNLRHWLKPLSSEVTIVNHRELSSAPDLRADFFILSPGPKKPEDYTDVLHFLGRLSSKTPVFGVCLGLQLMVHSHGGKVQPYSPPLHGKKSKLKVLSEELHLLQGKEVARYHSLYCTDYPAEEFETLAVAEEDQCPMWLRHRQKKWLGVQFHPESFLTEKPELHLQIVKDWLNA</sequence>
<dbReference type="STRING" id="1184267.A11Q_2173"/>
<dbReference type="HOGENOM" id="CLU_014340_1_2_7"/>
<dbReference type="OrthoDB" id="9786812at2"/>
<dbReference type="RefSeq" id="WP_015470879.1">
    <property type="nucleotide sequence ID" value="NC_020813.1"/>
</dbReference>
<dbReference type="Pfam" id="PF00117">
    <property type="entry name" value="GATase"/>
    <property type="match status" value="1"/>
</dbReference>
<evidence type="ECO:0000313" key="4">
    <source>
        <dbReference type="Proteomes" id="UP000012040"/>
    </source>
</evidence>
<evidence type="ECO:0000313" key="3">
    <source>
        <dbReference type="EMBL" id="AGH96389.1"/>
    </source>
</evidence>
<dbReference type="PRINTS" id="PR00097">
    <property type="entry name" value="ANTSNTHASEII"/>
</dbReference>
<feature type="domain" description="Glutamine amidotransferase" evidence="2">
    <location>
        <begin position="5"/>
        <end position="173"/>
    </location>
</feature>
<dbReference type="GO" id="GO:0000162">
    <property type="term" value="P:L-tryptophan biosynthetic process"/>
    <property type="evidence" value="ECO:0007669"/>
    <property type="project" value="TreeGrafter"/>
</dbReference>
<evidence type="ECO:0000256" key="1">
    <source>
        <dbReference type="ARBA" id="ARBA00022962"/>
    </source>
</evidence>
<accession>M4VT53</accession>
<proteinExistence type="predicted"/>
<dbReference type="GO" id="GO:0005829">
    <property type="term" value="C:cytosol"/>
    <property type="evidence" value="ECO:0007669"/>
    <property type="project" value="TreeGrafter"/>
</dbReference>
<dbReference type="PRINTS" id="PR00096">
    <property type="entry name" value="GATASE"/>
</dbReference>
<reference evidence="3 4" key="1">
    <citation type="journal article" date="2013" name="ISME J.">
        <title>By their genes ye shall know them: genomic signatures of predatory bacteria.</title>
        <authorList>
            <person name="Pasternak Z."/>
            <person name="Pietrokovski S."/>
            <person name="Rotem O."/>
            <person name="Gophna U."/>
            <person name="Lurie-Weinberger M.N."/>
            <person name="Jurkevitch E."/>
        </authorList>
    </citation>
    <scope>NUCLEOTIDE SEQUENCE [LARGE SCALE GENOMIC DNA]</scope>
    <source>
        <strain evidence="3 4">JSS</strain>
    </source>
</reference>
<name>M4VT53_9BACT</name>
<dbReference type="SUPFAM" id="SSF52317">
    <property type="entry name" value="Class I glutamine amidotransferase-like"/>
    <property type="match status" value="1"/>
</dbReference>
<gene>
    <name evidence="3" type="ORF">A11Q_2173</name>
</gene>
<protein>
    <recommendedName>
        <fullName evidence="2">Glutamine amidotransferase domain-containing protein</fullName>
    </recommendedName>
</protein>
<organism evidence="3 4">
    <name type="scientific">Pseudobdellovibrio exovorus JSS</name>
    <dbReference type="NCBI Taxonomy" id="1184267"/>
    <lineage>
        <taxon>Bacteria</taxon>
        <taxon>Pseudomonadati</taxon>
        <taxon>Bdellovibrionota</taxon>
        <taxon>Bdellovibrionia</taxon>
        <taxon>Bdellovibrionales</taxon>
        <taxon>Pseudobdellovibrionaceae</taxon>
        <taxon>Pseudobdellovibrio</taxon>
    </lineage>
</organism>
<evidence type="ECO:0000259" key="2">
    <source>
        <dbReference type="Pfam" id="PF00117"/>
    </source>
</evidence>
<dbReference type="InterPro" id="IPR017926">
    <property type="entry name" value="GATASE"/>
</dbReference>
<dbReference type="PROSITE" id="PS51273">
    <property type="entry name" value="GATASE_TYPE_1"/>
    <property type="match status" value="1"/>
</dbReference>